<feature type="compositionally biased region" description="Polar residues" evidence="1">
    <location>
        <begin position="37"/>
        <end position="46"/>
    </location>
</feature>
<gene>
    <name evidence="3" type="ORF">TDUB1175_LOCUS14772</name>
</gene>
<evidence type="ECO:0000256" key="1">
    <source>
        <dbReference type="SAM" id="MobiDB-lite"/>
    </source>
</evidence>
<feature type="signal peptide" evidence="2">
    <location>
        <begin position="1"/>
        <end position="17"/>
    </location>
</feature>
<dbReference type="EMBL" id="HBED01029530">
    <property type="protein sequence ID" value="CAD8315979.1"/>
    <property type="molecule type" value="Transcribed_RNA"/>
</dbReference>
<feature type="region of interest" description="Disordered" evidence="1">
    <location>
        <begin position="18"/>
        <end position="51"/>
    </location>
</feature>
<name>A0A7R9W6N1_9STRA</name>
<accession>A0A7R9W6N1</accession>
<keyword evidence="2" id="KW-0732">Signal</keyword>
<dbReference type="AlphaFoldDB" id="A0A7R9W6N1"/>
<evidence type="ECO:0000256" key="2">
    <source>
        <dbReference type="SAM" id="SignalP"/>
    </source>
</evidence>
<feature type="compositionally biased region" description="Basic and acidic residues" evidence="1">
    <location>
        <begin position="23"/>
        <end position="35"/>
    </location>
</feature>
<feature type="chain" id="PRO_5031411135" description="Secreted protein" evidence="2">
    <location>
        <begin position="18"/>
        <end position="127"/>
    </location>
</feature>
<evidence type="ECO:0008006" key="4">
    <source>
        <dbReference type="Google" id="ProtNLM"/>
    </source>
</evidence>
<reference evidence="3" key="1">
    <citation type="submission" date="2021-01" db="EMBL/GenBank/DDBJ databases">
        <authorList>
            <person name="Corre E."/>
            <person name="Pelletier E."/>
            <person name="Niang G."/>
            <person name="Scheremetjew M."/>
            <person name="Finn R."/>
            <person name="Kale V."/>
            <person name="Holt S."/>
            <person name="Cochrane G."/>
            <person name="Meng A."/>
            <person name="Brown T."/>
            <person name="Cohen L."/>
        </authorList>
    </citation>
    <scope>NUCLEOTIDE SEQUENCE</scope>
    <source>
        <strain evidence="3">CCMP147</strain>
    </source>
</reference>
<protein>
    <recommendedName>
        <fullName evidence="4">Secreted protein</fullName>
    </recommendedName>
</protein>
<proteinExistence type="predicted"/>
<sequence>MAGALTALLVCPPLSTSDSWNNRSREPSLSEKEVTNPRLQTSTDVGKSTHHQGHRGALVAWLIWTIGHLKFWGSPIDKQDNTRSRYVRQRDAPRRGKMVRHTHFLEVIEVVNLRPRLNESKEETFAA</sequence>
<organism evidence="3">
    <name type="scientific">Pseudictyota dubia</name>
    <dbReference type="NCBI Taxonomy" id="2749911"/>
    <lineage>
        <taxon>Eukaryota</taxon>
        <taxon>Sar</taxon>
        <taxon>Stramenopiles</taxon>
        <taxon>Ochrophyta</taxon>
        <taxon>Bacillariophyta</taxon>
        <taxon>Mediophyceae</taxon>
        <taxon>Biddulphiophycidae</taxon>
        <taxon>Eupodiscales</taxon>
        <taxon>Odontellaceae</taxon>
        <taxon>Pseudictyota</taxon>
    </lineage>
</organism>
<evidence type="ECO:0000313" key="3">
    <source>
        <dbReference type="EMBL" id="CAD8315979.1"/>
    </source>
</evidence>